<feature type="region of interest" description="Disordered" evidence="1">
    <location>
        <begin position="1018"/>
        <end position="1078"/>
    </location>
</feature>
<feature type="region of interest" description="Disordered" evidence="1">
    <location>
        <begin position="1348"/>
        <end position="1394"/>
    </location>
</feature>
<sequence length="1523" mass="171826">MTHGTYGGRCREEGARVRLYTRGDLSSAFSPILSCVPLTSPLYNKKSGDSKEEDRNEIPVGENRCACCLRPLYLGRGVRCKDCGEKSCRKGCSRFDPSDNAWRCIFCRQQRNWLERHGLEAFGGSISQEDLRFYFNTAKSRVYVEGVENAATSSVQDLAAEKEEANTMETFRDFVEKIVVGLIGNMDVPINRVVYHHSPCKLKHVGHVVQAHGKLLEKHLVPLIDALASLAIVLQSALENKSGTDVGSTAQTLRDIVERVVEEAKRLPGLGSCDGSGRIQEERNGVENSYEEVLATTILNKVIEKYQKKEVDGNSNVLTGKIVVPAKYAPTCESEAGLDEGVEEGRLEPLSQEDCASNYSASSSRRVRNQPESLSLTIEERIEEVTTTYASDEDSRESVLPVKNAHRVPFPELGMDIIDPFQSEDSQDEIDTPTNVDLVFPVESWEENWLFQKKKVQTQQADSVAMLVPNPSADYKALIGDKDAEDTSDLSECSSAQADEDIEKELMEAISNVVPRTPDEKRFENDLDQYHPLVDPSKIEIQGLNDRRIEMGEERNEEVEAKEVEEGYRSKTVPKAGNLIENEASKMDETGNLEENSIEFDSPLEKGEPFGDNLLDRSKPFAISTTDENLLDLPKTPTSTPRISMAELRELGGNDNLESIDSSREKNVLDSLECAKKKLMAVNDVDSVEEEATFAQQKVDFHAEDIQEQESEYTEHYDIATQRHLDSLTKSESSDFSPLMDSTMENEESKCREAVASAKAESASHPSQQSKNSDEEVRLATPPRPGSIAEREHKKWENAPPIENNPYSRENIQKRLWERQYSRRSSENSGIYTELSTSNGTDLLDVLTSRESNMQRFGRDYYVNGSVNEKGRRSSDNPGIHNELSNGTDTDDMSSLRELNIQRNMGDYYDTRAKEKGRRSSDNPGNYELSTSSGSLNDVLSTFRDESIQRSAGDYCVYDQKASVNEKGRRSLDNPGSVEDYYEKNRKSSANKKERRSSDIIIDDVSLFQELNIRSAGDCYTNDSKPSANNKGRRSSGFSTSTSRPSSSLSQRSSFNGIADQDQQEEETQYKETESLLNRSNDVKSKVAKWQNNNVESKYLAGSGQDDSSKGGEKGKERFSSRSMEGQRSWEEQRSMEEILENERKNSKNEVNAKLNNQESTNTVIETKMFNSERNQRKIKRIDLKAYGFENEFCSNRIRTSTPRVVNKLDLRSFGYDDGIRRTQSNIQLNSVDNDEFKVARYANLSQGQKGYKDHDRDQDEIEDRGSGDNSLTQSTETLNKFEDESYNEFKLRPAKSVPNITKCYSSRTSQREDEEEYDRNSFDEFEVIKTGSVRNLANNYNQKSVNIKSSQSSIDDGSENDGDNSLEGTQSHRSLNDAKKKSSSDEEFDNKVLPMPSVRRLAEVFSKQSEHVHVPVTKTTKSCNMYNERSSTPEIQIVETPRQMHSLTARSLSKQFREGLRRIPNKVTSPPASHVVMEQCKVGESQMEVVQPKNDVFNDTNVILPGKLKSNIIFWEQMQKKM</sequence>
<protein>
    <submittedName>
        <fullName evidence="4">Uncharacterized protein LOC725732 isoform X1</fullName>
    </submittedName>
</protein>
<feature type="compositionally biased region" description="Basic and acidic residues" evidence="1">
    <location>
        <begin position="1375"/>
        <end position="1385"/>
    </location>
</feature>
<evidence type="ECO:0000313" key="4">
    <source>
        <dbReference type="RefSeq" id="XP_026296733.1"/>
    </source>
</evidence>
<gene>
    <name evidence="4" type="primary">LOC725732</name>
</gene>
<dbReference type="Proteomes" id="UP000005203">
    <property type="component" value="Linkage group LG5"/>
</dbReference>
<organism evidence="2">
    <name type="scientific">Apis mellifera</name>
    <name type="common">Honeybee</name>
    <dbReference type="NCBI Taxonomy" id="7460"/>
    <lineage>
        <taxon>Eukaryota</taxon>
        <taxon>Metazoa</taxon>
        <taxon>Ecdysozoa</taxon>
        <taxon>Arthropoda</taxon>
        <taxon>Hexapoda</taxon>
        <taxon>Insecta</taxon>
        <taxon>Pterygota</taxon>
        <taxon>Neoptera</taxon>
        <taxon>Endopterygota</taxon>
        <taxon>Hymenoptera</taxon>
        <taxon>Apocrita</taxon>
        <taxon>Aculeata</taxon>
        <taxon>Apoidea</taxon>
        <taxon>Anthophila</taxon>
        <taxon>Apidae</taxon>
        <taxon>Apis</taxon>
    </lineage>
</organism>
<feature type="compositionally biased region" description="Polar residues" evidence="1">
    <location>
        <begin position="1021"/>
        <end position="1030"/>
    </location>
</feature>
<reference evidence="4" key="2">
    <citation type="submission" date="2025-04" db="UniProtKB">
        <authorList>
            <consortium name="RefSeq"/>
        </authorList>
    </citation>
    <scope>IDENTIFICATION</scope>
    <source>
        <strain evidence="4">DH4</strain>
        <tissue evidence="4">Whole body</tissue>
    </source>
</reference>
<evidence type="ECO:0000313" key="3">
    <source>
        <dbReference type="Proteomes" id="UP000005203"/>
    </source>
</evidence>
<feature type="compositionally biased region" description="Low complexity" evidence="1">
    <location>
        <begin position="1035"/>
        <end position="1054"/>
    </location>
</feature>
<feature type="compositionally biased region" description="Basic and acidic residues" evidence="1">
    <location>
        <begin position="909"/>
        <end position="921"/>
    </location>
</feature>
<feature type="compositionally biased region" description="Basic and acidic residues" evidence="1">
    <location>
        <begin position="724"/>
        <end position="733"/>
    </location>
</feature>
<dbReference type="SUPFAM" id="SSF57903">
    <property type="entry name" value="FYVE/PHD zinc finger"/>
    <property type="match status" value="1"/>
</dbReference>
<feature type="compositionally biased region" description="Basic and acidic residues" evidence="1">
    <location>
        <begin position="1107"/>
        <end position="1120"/>
    </location>
</feature>
<feature type="region of interest" description="Disordered" evidence="1">
    <location>
        <begin position="554"/>
        <end position="617"/>
    </location>
</feature>
<dbReference type="Gene3D" id="3.30.40.10">
    <property type="entry name" value="Zinc/RING finger domain, C3HC4 (zinc finger)"/>
    <property type="match status" value="1"/>
</dbReference>
<feature type="region of interest" description="Disordered" evidence="1">
    <location>
        <begin position="724"/>
        <end position="807"/>
    </location>
</feature>
<feature type="region of interest" description="Disordered" evidence="1">
    <location>
        <begin position="865"/>
        <end position="936"/>
    </location>
</feature>
<feature type="region of interest" description="Disordered" evidence="1">
    <location>
        <begin position="1098"/>
        <end position="1135"/>
    </location>
</feature>
<feature type="region of interest" description="Disordered" evidence="1">
    <location>
        <begin position="1248"/>
        <end position="1274"/>
    </location>
</feature>
<dbReference type="GeneID" id="725732"/>
<evidence type="ECO:0000313" key="2">
    <source>
        <dbReference type="EnsemblMetazoa" id="XP_026296733"/>
    </source>
</evidence>
<keyword evidence="3" id="KW-1185">Reference proteome</keyword>
<evidence type="ECO:0000256" key="1">
    <source>
        <dbReference type="SAM" id="MobiDB-lite"/>
    </source>
</evidence>
<dbReference type="EnsemblMetazoa" id="XM_026440948">
    <property type="protein sequence ID" value="XP_026296733"/>
    <property type="gene ID" value="LOC725732"/>
</dbReference>
<feature type="compositionally biased region" description="Low complexity" evidence="1">
    <location>
        <begin position="754"/>
        <end position="764"/>
    </location>
</feature>
<accession>A0A8B8GZM5</accession>
<dbReference type="KEGG" id="ame:725732"/>
<proteinExistence type="predicted"/>
<accession>A0A7M7L6Z7</accession>
<reference evidence="2" key="1">
    <citation type="submission" date="2021-01" db="UniProtKB">
        <authorList>
            <consortium name="EnsemblMetazoa"/>
        </authorList>
    </citation>
    <scope>IDENTIFICATION</scope>
    <source>
        <strain evidence="2">DH4</strain>
    </source>
</reference>
<feature type="compositionally biased region" description="Basic and acidic residues" evidence="1">
    <location>
        <begin position="603"/>
        <end position="617"/>
    </location>
</feature>
<dbReference type="OrthoDB" id="10072397at2759"/>
<feature type="compositionally biased region" description="Polar residues" evidence="1">
    <location>
        <begin position="922"/>
        <end position="936"/>
    </location>
</feature>
<feature type="region of interest" description="Disordered" evidence="1">
    <location>
        <begin position="964"/>
        <end position="996"/>
    </location>
</feature>
<dbReference type="RefSeq" id="XP_026296733.1">
    <property type="nucleotide sequence ID" value="XM_026440948.1"/>
</dbReference>
<dbReference type="InterPro" id="IPR011011">
    <property type="entry name" value="Znf_FYVE_PHD"/>
</dbReference>
<feature type="compositionally biased region" description="Basic and acidic residues" evidence="1">
    <location>
        <begin position="554"/>
        <end position="569"/>
    </location>
</feature>
<dbReference type="InterPro" id="IPR013083">
    <property type="entry name" value="Znf_RING/FYVE/PHD"/>
</dbReference>
<name>A0A7M7L6Z7_APIME</name>